<gene>
    <name evidence="1" type="ORF">J4Q44_G00360730</name>
</gene>
<dbReference type="Proteomes" id="UP001356427">
    <property type="component" value="Unassembled WGS sequence"/>
</dbReference>
<accession>A0AAN8KJS5</accession>
<organism evidence="1 2">
    <name type="scientific">Coregonus suidteri</name>
    <dbReference type="NCBI Taxonomy" id="861788"/>
    <lineage>
        <taxon>Eukaryota</taxon>
        <taxon>Metazoa</taxon>
        <taxon>Chordata</taxon>
        <taxon>Craniata</taxon>
        <taxon>Vertebrata</taxon>
        <taxon>Euteleostomi</taxon>
        <taxon>Actinopterygii</taxon>
        <taxon>Neopterygii</taxon>
        <taxon>Teleostei</taxon>
        <taxon>Protacanthopterygii</taxon>
        <taxon>Salmoniformes</taxon>
        <taxon>Salmonidae</taxon>
        <taxon>Coregoninae</taxon>
        <taxon>Coregonus</taxon>
    </lineage>
</organism>
<dbReference type="AlphaFoldDB" id="A0AAN8KJS5"/>
<name>A0AAN8KJS5_9TELE</name>
<comment type="caution">
    <text evidence="1">The sequence shown here is derived from an EMBL/GenBank/DDBJ whole genome shotgun (WGS) entry which is preliminary data.</text>
</comment>
<sequence>MSPRGHSFLPSPNSTTNESVLVPEIKPMVPDLCIEQLWSETASSHRSVYDIHLCTAGYSGCHGFCSVSKVFVPGLLSPTFSLSNHVTHLGTPMESVSTPAKATGRHMRRIEEVPTEMGRSDKVPLVCFILPKDTAMKVLVKWYNIYNAPGGPSAQLEWNLFVTCFMTLMGYNTEWLG</sequence>
<reference evidence="1 2" key="1">
    <citation type="submission" date="2021-04" db="EMBL/GenBank/DDBJ databases">
        <authorList>
            <person name="De Guttry C."/>
            <person name="Zahm M."/>
            <person name="Klopp C."/>
            <person name="Cabau C."/>
            <person name="Louis A."/>
            <person name="Berthelot C."/>
            <person name="Parey E."/>
            <person name="Roest Crollius H."/>
            <person name="Montfort J."/>
            <person name="Robinson-Rechavi M."/>
            <person name="Bucao C."/>
            <person name="Bouchez O."/>
            <person name="Gislard M."/>
            <person name="Lluch J."/>
            <person name="Milhes M."/>
            <person name="Lampietro C."/>
            <person name="Lopez Roques C."/>
            <person name="Donnadieu C."/>
            <person name="Braasch I."/>
            <person name="Desvignes T."/>
            <person name="Postlethwait J."/>
            <person name="Bobe J."/>
            <person name="Wedekind C."/>
            <person name="Guiguen Y."/>
        </authorList>
    </citation>
    <scope>NUCLEOTIDE SEQUENCE [LARGE SCALE GENOMIC DNA]</scope>
    <source>
        <strain evidence="1">Cs_M1</strain>
        <tissue evidence="1">Blood</tissue>
    </source>
</reference>
<proteinExistence type="predicted"/>
<evidence type="ECO:0000313" key="2">
    <source>
        <dbReference type="Proteomes" id="UP001356427"/>
    </source>
</evidence>
<keyword evidence="2" id="KW-1185">Reference proteome</keyword>
<protein>
    <submittedName>
        <fullName evidence="1">Uncharacterized protein</fullName>
    </submittedName>
</protein>
<evidence type="ECO:0000313" key="1">
    <source>
        <dbReference type="EMBL" id="KAK6293747.1"/>
    </source>
</evidence>
<dbReference type="EMBL" id="JAGTTL010000036">
    <property type="protein sequence ID" value="KAK6293747.1"/>
    <property type="molecule type" value="Genomic_DNA"/>
</dbReference>